<comment type="caution">
    <text evidence="1">The sequence shown here is derived from an EMBL/GenBank/DDBJ whole genome shotgun (WGS) entry which is preliminary data.</text>
</comment>
<accession>A0A4C1WLJ7</accession>
<sequence>MAADFELFPHITHSIGCLEDERVDRRRNSADRSTAAQLFFSSRREECDVVYKYAKRPDPVLEFPLLDYDQQYAYADTDTDTDAAADADSDIDIDIDMDIDIDIEFKRGRVNLSGEFCDGRPSTAANSKNVVAIRCVIETDSHVTYHEFRPCDFFVFTKIMNQLRGQRFSSPEKAVEEYEKYVSELASFRPRFCPRETWKGLIHCAVDHDPEPYSAFDFNSSGCLDSGLCFDLDADSDFGSDPRPGSESI</sequence>
<reference evidence="1 2" key="1">
    <citation type="journal article" date="2019" name="Commun. Biol.">
        <title>The bagworm genome reveals a unique fibroin gene that provides high tensile strength.</title>
        <authorList>
            <person name="Kono N."/>
            <person name="Nakamura H."/>
            <person name="Ohtoshi R."/>
            <person name="Tomita M."/>
            <person name="Numata K."/>
            <person name="Arakawa K."/>
        </authorList>
    </citation>
    <scope>NUCLEOTIDE SEQUENCE [LARGE SCALE GENOMIC DNA]</scope>
</reference>
<evidence type="ECO:0000313" key="2">
    <source>
        <dbReference type="Proteomes" id="UP000299102"/>
    </source>
</evidence>
<dbReference type="AlphaFoldDB" id="A0A4C1WLJ7"/>
<keyword evidence="2" id="KW-1185">Reference proteome</keyword>
<evidence type="ECO:0000313" key="1">
    <source>
        <dbReference type="EMBL" id="GBP51179.1"/>
    </source>
</evidence>
<gene>
    <name evidence="1" type="ORF">EVAR_98003_1</name>
</gene>
<proteinExistence type="predicted"/>
<dbReference type="OrthoDB" id="10017160at2759"/>
<name>A0A4C1WLJ7_EUMVA</name>
<organism evidence="1 2">
    <name type="scientific">Eumeta variegata</name>
    <name type="common">Bagworm moth</name>
    <name type="synonym">Eumeta japonica</name>
    <dbReference type="NCBI Taxonomy" id="151549"/>
    <lineage>
        <taxon>Eukaryota</taxon>
        <taxon>Metazoa</taxon>
        <taxon>Ecdysozoa</taxon>
        <taxon>Arthropoda</taxon>
        <taxon>Hexapoda</taxon>
        <taxon>Insecta</taxon>
        <taxon>Pterygota</taxon>
        <taxon>Neoptera</taxon>
        <taxon>Endopterygota</taxon>
        <taxon>Lepidoptera</taxon>
        <taxon>Glossata</taxon>
        <taxon>Ditrysia</taxon>
        <taxon>Tineoidea</taxon>
        <taxon>Psychidae</taxon>
        <taxon>Oiketicinae</taxon>
        <taxon>Eumeta</taxon>
    </lineage>
</organism>
<dbReference type="EMBL" id="BGZK01000576">
    <property type="protein sequence ID" value="GBP51179.1"/>
    <property type="molecule type" value="Genomic_DNA"/>
</dbReference>
<protein>
    <submittedName>
        <fullName evidence="1">Uncharacterized protein</fullName>
    </submittedName>
</protein>
<dbReference type="Proteomes" id="UP000299102">
    <property type="component" value="Unassembled WGS sequence"/>
</dbReference>